<feature type="region of interest" description="Disordered" evidence="5">
    <location>
        <begin position="25"/>
        <end position="108"/>
    </location>
</feature>
<evidence type="ECO:0000256" key="1">
    <source>
        <dbReference type="ARBA" id="ARBA00004370"/>
    </source>
</evidence>
<name>A0A926DC48_9FIRM</name>
<dbReference type="EMBL" id="JACRSN010000014">
    <property type="protein sequence ID" value="MBC8534270.1"/>
    <property type="molecule type" value="Genomic_DNA"/>
</dbReference>
<organism evidence="8 9">
    <name type="scientific">Yeguia hominis</name>
    <dbReference type="NCBI Taxonomy" id="2763662"/>
    <lineage>
        <taxon>Bacteria</taxon>
        <taxon>Bacillati</taxon>
        <taxon>Bacillota</taxon>
        <taxon>Clostridia</taxon>
        <taxon>Eubacteriales</taxon>
        <taxon>Yeguiaceae</taxon>
        <taxon>Yeguia</taxon>
    </lineage>
</organism>
<comment type="caution">
    <text evidence="8">The sequence shown here is derived from an EMBL/GenBank/DDBJ whole genome shotgun (WGS) entry which is preliminary data.</text>
</comment>
<dbReference type="Pfam" id="PF04505">
    <property type="entry name" value="CD225"/>
    <property type="match status" value="1"/>
</dbReference>
<dbReference type="InterPro" id="IPR051423">
    <property type="entry name" value="CD225/Dispanin"/>
</dbReference>
<dbReference type="RefSeq" id="WP_249319907.1">
    <property type="nucleotide sequence ID" value="NZ_JACRSN010000014.1"/>
</dbReference>
<gene>
    <name evidence="8" type="ORF">IAG03_09770</name>
</gene>
<comment type="subcellular location">
    <subcellularLocation>
        <location evidence="1">Membrane</location>
    </subcellularLocation>
</comment>
<sequence length="208" mass="22217">MICKNCNQEISENVRFCPHCGTAVSQPEPTPAQPDVQPHVQPPVAGPVSDPFNNPGAYPGAYQNSPYQQPAPDVQPPVAGPVPDPSNNPGAYPGAYQTPPYQQPEPDTPPVYAAAPAQPPVNQTPYLVWSILVTILCCIPFGIPAIVYAAKINSALADGNYPLAIDSAKKSKIWILVGAIVGFVLLLVLCILVVAGLWSTSDFFYTYY</sequence>
<proteinExistence type="predicted"/>
<keyword evidence="9" id="KW-1185">Reference proteome</keyword>
<accession>A0A926DC48</accession>
<evidence type="ECO:0000259" key="7">
    <source>
        <dbReference type="Pfam" id="PF13240"/>
    </source>
</evidence>
<dbReference type="Proteomes" id="UP000651482">
    <property type="component" value="Unassembled WGS sequence"/>
</dbReference>
<keyword evidence="3 6" id="KW-1133">Transmembrane helix</keyword>
<evidence type="ECO:0000256" key="6">
    <source>
        <dbReference type="SAM" id="Phobius"/>
    </source>
</evidence>
<dbReference type="PANTHER" id="PTHR14948:SF25">
    <property type="entry name" value="DUF4190 DOMAIN-CONTAINING PROTEIN"/>
    <property type="match status" value="1"/>
</dbReference>
<evidence type="ECO:0000256" key="3">
    <source>
        <dbReference type="ARBA" id="ARBA00022989"/>
    </source>
</evidence>
<evidence type="ECO:0000256" key="5">
    <source>
        <dbReference type="SAM" id="MobiDB-lite"/>
    </source>
</evidence>
<keyword evidence="2 6" id="KW-0812">Transmembrane</keyword>
<feature type="transmembrane region" description="Helical" evidence="6">
    <location>
        <begin position="173"/>
        <end position="198"/>
    </location>
</feature>
<feature type="transmembrane region" description="Helical" evidence="6">
    <location>
        <begin position="126"/>
        <end position="152"/>
    </location>
</feature>
<protein>
    <submittedName>
        <fullName evidence="8">CD225/dispanin family protein</fullName>
    </submittedName>
</protein>
<evidence type="ECO:0000313" key="9">
    <source>
        <dbReference type="Proteomes" id="UP000651482"/>
    </source>
</evidence>
<feature type="compositionally biased region" description="Pro residues" evidence="5">
    <location>
        <begin position="73"/>
        <end position="86"/>
    </location>
</feature>
<evidence type="ECO:0000313" key="8">
    <source>
        <dbReference type="EMBL" id="MBC8534270.1"/>
    </source>
</evidence>
<dbReference type="InterPro" id="IPR026870">
    <property type="entry name" value="Zinc_ribbon_dom"/>
</dbReference>
<dbReference type="GO" id="GO:0016020">
    <property type="term" value="C:membrane"/>
    <property type="evidence" value="ECO:0007669"/>
    <property type="project" value="UniProtKB-SubCell"/>
</dbReference>
<dbReference type="AlphaFoldDB" id="A0A926DC48"/>
<keyword evidence="4 6" id="KW-0472">Membrane</keyword>
<reference evidence="8" key="1">
    <citation type="submission" date="2020-08" db="EMBL/GenBank/DDBJ databases">
        <title>Genome public.</title>
        <authorList>
            <person name="Liu C."/>
            <person name="Sun Q."/>
        </authorList>
    </citation>
    <scope>NUCLEOTIDE SEQUENCE</scope>
    <source>
        <strain evidence="8">NSJ-40</strain>
    </source>
</reference>
<feature type="domain" description="Zinc-ribbon" evidence="7">
    <location>
        <begin position="3"/>
        <end position="23"/>
    </location>
</feature>
<evidence type="ECO:0000256" key="2">
    <source>
        <dbReference type="ARBA" id="ARBA00022692"/>
    </source>
</evidence>
<dbReference type="Pfam" id="PF13240">
    <property type="entry name" value="Zn_Ribbon_1"/>
    <property type="match status" value="1"/>
</dbReference>
<dbReference type="PANTHER" id="PTHR14948">
    <property type="entry name" value="NG5"/>
    <property type="match status" value="1"/>
</dbReference>
<evidence type="ECO:0000256" key="4">
    <source>
        <dbReference type="ARBA" id="ARBA00023136"/>
    </source>
</evidence>
<dbReference type="InterPro" id="IPR007593">
    <property type="entry name" value="CD225/Dispanin_fam"/>
</dbReference>